<evidence type="ECO:0000313" key="1">
    <source>
        <dbReference type="EMBL" id="NGX96334.1"/>
    </source>
</evidence>
<dbReference type="AlphaFoldDB" id="A0A7C9VN80"/>
<keyword evidence="2" id="KW-1185">Reference proteome</keyword>
<organism evidence="1 2">
    <name type="scientific">Candidatus Afipia apatlaquensis</name>
    <dbReference type="NCBI Taxonomy" id="2712852"/>
    <lineage>
        <taxon>Bacteria</taxon>
        <taxon>Pseudomonadati</taxon>
        <taxon>Pseudomonadota</taxon>
        <taxon>Alphaproteobacteria</taxon>
        <taxon>Hyphomicrobiales</taxon>
        <taxon>Nitrobacteraceae</taxon>
        <taxon>Afipia</taxon>
    </lineage>
</organism>
<dbReference type="Gene3D" id="3.90.320.10">
    <property type="match status" value="1"/>
</dbReference>
<proteinExistence type="predicted"/>
<dbReference type="InterPro" id="IPR021229">
    <property type="entry name" value="DUF2800"/>
</dbReference>
<evidence type="ECO:0000313" key="2">
    <source>
        <dbReference type="Proteomes" id="UP000480266"/>
    </source>
</evidence>
<protein>
    <submittedName>
        <fullName evidence="1">DUF2800 domain-containing protein</fullName>
    </submittedName>
</protein>
<sequence>MSNPQVSHSILSFSGRKRWKNCPISVQLSKGMPDSSGPAAAEGTLAHTVAEHYVKQHFAWPGAPAAGAVAPEQVPPPGIDLKGDTPQRWNETMRHHGRGYRDFIKSLIPAGATDVAVVVEIRVAIGSISPDLFGTADCLVLYRLDGVWHLIVVDYKYGFADVDVGTYDEPNDQLAAYAVAAAEALAEKGVRPDKLALAVYQPRRPLAAPSQVLVLDAAWLAIERAKLVREVAAVANPGAPVPGDHCRYCKGKPKCPAVHSSLSTALAAYAGEKNLLDMPEDDIVQLFAARTAFKAFWEDIEERIEQLVKAGHKNLRVKETQGRQMWKDPKAAAETLLAMNRLDLLQPVAISNALPVLPVEFHAELVKRSANSRTIQVVDVQAPSAIATMFKNYAKGA</sequence>
<dbReference type="Pfam" id="PF10926">
    <property type="entry name" value="DUF2800"/>
    <property type="match status" value="1"/>
</dbReference>
<accession>A0A7C9VN80</accession>
<comment type="caution">
    <text evidence="1">The sequence shown here is derived from an EMBL/GenBank/DDBJ whole genome shotgun (WGS) entry which is preliminary data.</text>
</comment>
<reference evidence="1" key="1">
    <citation type="submission" date="2020-02" db="EMBL/GenBank/DDBJ databases">
        <title>Draft genome sequence of Candidatus Afipia apatlaquensis IBT-C3, a potential strain for decolorization of textile dyes.</title>
        <authorList>
            <person name="Sanchez-Reyes A."/>
            <person name="Breton-Deval L."/>
            <person name="Mangelson H."/>
            <person name="Sanchez-Flores A."/>
        </authorList>
    </citation>
    <scope>NUCLEOTIDE SEQUENCE [LARGE SCALE GENOMIC DNA]</scope>
    <source>
        <strain evidence="1">IBT-C3</strain>
    </source>
</reference>
<name>A0A7C9VN80_9BRAD</name>
<dbReference type="InterPro" id="IPR011604">
    <property type="entry name" value="PDDEXK-like_dom_sf"/>
</dbReference>
<dbReference type="EMBL" id="JAAMRR010000746">
    <property type="protein sequence ID" value="NGX96334.1"/>
    <property type="molecule type" value="Genomic_DNA"/>
</dbReference>
<gene>
    <name evidence="1" type="ORF">G4V63_14290</name>
</gene>
<dbReference type="Proteomes" id="UP000480266">
    <property type="component" value="Unassembled WGS sequence"/>
</dbReference>